<keyword evidence="1" id="KW-0472">Membrane</keyword>
<dbReference type="RefSeq" id="WP_008595915.1">
    <property type="nucleotide sequence ID" value="NZ_AMRM01000006.1"/>
</dbReference>
<feature type="transmembrane region" description="Helical" evidence="1">
    <location>
        <begin position="17"/>
        <end position="39"/>
    </location>
</feature>
<name>K2MQT8_9HYPH</name>
<keyword evidence="3" id="KW-1185">Reference proteome</keyword>
<proteinExistence type="predicted"/>
<feature type="transmembrane region" description="Helical" evidence="1">
    <location>
        <begin position="46"/>
        <end position="65"/>
    </location>
</feature>
<feature type="transmembrane region" description="Helical" evidence="1">
    <location>
        <begin position="117"/>
        <end position="138"/>
    </location>
</feature>
<evidence type="ECO:0000313" key="2">
    <source>
        <dbReference type="EMBL" id="EKF19682.1"/>
    </source>
</evidence>
<dbReference type="PATRIC" id="fig|391937.3.peg.1502"/>
<organism evidence="2 3">
    <name type="scientific">Nitratireductor pacificus pht-3B</name>
    <dbReference type="NCBI Taxonomy" id="391937"/>
    <lineage>
        <taxon>Bacteria</taxon>
        <taxon>Pseudomonadati</taxon>
        <taxon>Pseudomonadota</taxon>
        <taxon>Alphaproteobacteria</taxon>
        <taxon>Hyphomicrobiales</taxon>
        <taxon>Phyllobacteriaceae</taxon>
        <taxon>Nitratireductor</taxon>
    </lineage>
</organism>
<evidence type="ECO:0008006" key="4">
    <source>
        <dbReference type="Google" id="ProtNLM"/>
    </source>
</evidence>
<keyword evidence="1" id="KW-1133">Transmembrane helix</keyword>
<gene>
    <name evidence="2" type="ORF">NA2_07307</name>
</gene>
<evidence type="ECO:0000313" key="3">
    <source>
        <dbReference type="Proteomes" id="UP000006786"/>
    </source>
</evidence>
<protein>
    <recommendedName>
        <fullName evidence="4">Transmembrane protein</fullName>
    </recommendedName>
</protein>
<reference evidence="2 3" key="1">
    <citation type="journal article" date="2012" name="J. Bacteriol.">
        <title>Genome Sequence of Nitratireductor pacificus Type Strain pht-3B.</title>
        <authorList>
            <person name="Lai Q."/>
            <person name="Li G."/>
            <person name="Shao Z."/>
        </authorList>
    </citation>
    <scope>NUCLEOTIDE SEQUENCE [LARGE SCALE GENOMIC DNA]</scope>
    <source>
        <strain evidence="3">pht-3B</strain>
    </source>
</reference>
<dbReference type="OrthoDB" id="8283003at2"/>
<dbReference type="EMBL" id="AMRM01000006">
    <property type="protein sequence ID" value="EKF19682.1"/>
    <property type="molecule type" value="Genomic_DNA"/>
</dbReference>
<dbReference type="STRING" id="391937.NA2_07307"/>
<evidence type="ECO:0000256" key="1">
    <source>
        <dbReference type="SAM" id="Phobius"/>
    </source>
</evidence>
<feature type="transmembrane region" description="Helical" evidence="1">
    <location>
        <begin position="85"/>
        <end position="105"/>
    </location>
</feature>
<dbReference type="eggNOG" id="ENOG503414Z">
    <property type="taxonomic scope" value="Bacteria"/>
</dbReference>
<sequence length="165" mass="18581">MSIALATVRDWLPPPRAALLGALVWGAAMGVNAFGFLWFSEWQTPLRMLAITFIFALGAAIAFPIGQIIDRALSRSERPEKRFAAAFLAFSTATVGTTALVYALQYRMYYAQWHGELFTLQWVLEFVFTTLGAFYQFAVLGLRIYFPWGFAALFPLCIFYAAKPR</sequence>
<dbReference type="Proteomes" id="UP000006786">
    <property type="component" value="Unassembled WGS sequence"/>
</dbReference>
<accession>K2MQT8</accession>
<dbReference type="AlphaFoldDB" id="K2MQT8"/>
<comment type="caution">
    <text evidence="2">The sequence shown here is derived from an EMBL/GenBank/DDBJ whole genome shotgun (WGS) entry which is preliminary data.</text>
</comment>
<feature type="transmembrane region" description="Helical" evidence="1">
    <location>
        <begin position="144"/>
        <end position="162"/>
    </location>
</feature>
<keyword evidence="1" id="KW-0812">Transmembrane</keyword>